<dbReference type="GO" id="GO:0005524">
    <property type="term" value="F:ATP binding"/>
    <property type="evidence" value="ECO:0007669"/>
    <property type="project" value="UniProtKB-KW"/>
</dbReference>
<dbReference type="EC" id="2.7.1.49" evidence="2"/>
<evidence type="ECO:0000256" key="5">
    <source>
        <dbReference type="ARBA" id="ARBA00022777"/>
    </source>
</evidence>
<dbReference type="NCBIfam" id="TIGR00097">
    <property type="entry name" value="HMP-P_kinase"/>
    <property type="match status" value="1"/>
</dbReference>
<dbReference type="PANTHER" id="PTHR20858">
    <property type="entry name" value="PHOSPHOMETHYLPYRIMIDINE KINASE"/>
    <property type="match status" value="1"/>
</dbReference>
<dbReference type="GO" id="GO:0009229">
    <property type="term" value="P:thiamine diphosphate biosynthetic process"/>
    <property type="evidence" value="ECO:0007669"/>
    <property type="project" value="UniProtKB-UniPathway"/>
</dbReference>
<evidence type="ECO:0000313" key="9">
    <source>
        <dbReference type="Proteomes" id="UP000307956"/>
    </source>
</evidence>
<evidence type="ECO:0000313" key="8">
    <source>
        <dbReference type="EMBL" id="THF54782.1"/>
    </source>
</evidence>
<dbReference type="FunFam" id="3.40.1190.20:FF:000003">
    <property type="entry name" value="Phosphomethylpyrimidine kinase ThiD"/>
    <property type="match status" value="1"/>
</dbReference>
<comment type="caution">
    <text evidence="8">The sequence shown here is derived from an EMBL/GenBank/DDBJ whole genome shotgun (WGS) entry which is preliminary data.</text>
</comment>
<sequence>MSTSPSRIPSVLSIAGIDPSGGAGVFADIKTFSALGAYGCGVVAALTAQNTQAVTGVHVPPVDFLRLQIDTLFADVAIHATKIGMLGSAEVTAAVAERLAHWQAANVVLDPVMVAKSGDTLLERKAIAMLREALLSLAFVITPNLPEAGVLLEQRAPESVKEMYRAAERLRELLPVSSERWVLLKGGHLPGNEVIDLLFDGDRMIELPAPRIETKNTHGTGCTLSSAIAALLPQHAGSFHGTEAAVRQARQWLLDAIAHGDELAVGSGHGPVHHFHALWPRRAL</sequence>
<evidence type="ECO:0000256" key="4">
    <source>
        <dbReference type="ARBA" id="ARBA00022741"/>
    </source>
</evidence>
<keyword evidence="5 8" id="KW-0418">Kinase</keyword>
<dbReference type="GO" id="GO:0008902">
    <property type="term" value="F:hydroxymethylpyrimidine kinase activity"/>
    <property type="evidence" value="ECO:0007669"/>
    <property type="project" value="UniProtKB-EC"/>
</dbReference>
<dbReference type="AlphaFoldDB" id="A0A4S4A7U2"/>
<protein>
    <recommendedName>
        <fullName evidence="2">hydroxymethylpyrimidine kinase</fullName>
        <ecNumber evidence="2">2.7.1.49</ecNumber>
    </recommendedName>
</protein>
<dbReference type="OrthoDB" id="9810880at2"/>
<dbReference type="InterPro" id="IPR013749">
    <property type="entry name" value="PM/HMP-P_kinase-1"/>
</dbReference>
<dbReference type="RefSeq" id="WP_136387070.1">
    <property type="nucleotide sequence ID" value="NZ_SSOD01000029.1"/>
</dbReference>
<dbReference type="EMBL" id="SSOD01000029">
    <property type="protein sequence ID" value="THF54782.1"/>
    <property type="molecule type" value="Genomic_DNA"/>
</dbReference>
<reference evidence="8 9" key="1">
    <citation type="submission" date="2019-04" db="EMBL/GenBank/DDBJ databases">
        <title>Azoarcus rhizosphaerae sp. nov. isolated from rhizosphere of Ficus religiosa.</title>
        <authorList>
            <person name="Lin S.-Y."/>
            <person name="Hameed A."/>
            <person name="Hsu Y.-H."/>
            <person name="Young C.-C."/>
        </authorList>
    </citation>
    <scope>NUCLEOTIDE SEQUENCE [LARGE SCALE GENOMIC DNA]</scope>
    <source>
        <strain evidence="8 9">CC-YHH848</strain>
    </source>
</reference>
<keyword evidence="4" id="KW-0547">Nucleotide-binding</keyword>
<accession>A0A4S4A7U2</accession>
<dbReference type="InterPro" id="IPR004399">
    <property type="entry name" value="HMP/HMP-P_kinase_dom"/>
</dbReference>
<evidence type="ECO:0000256" key="3">
    <source>
        <dbReference type="ARBA" id="ARBA00022679"/>
    </source>
</evidence>
<dbReference type="CDD" id="cd01169">
    <property type="entry name" value="HMPP_kinase"/>
    <property type="match status" value="1"/>
</dbReference>
<feature type="domain" description="Pyridoxamine kinase/Phosphomethylpyrimidine kinase" evidence="7">
    <location>
        <begin position="18"/>
        <end position="273"/>
    </location>
</feature>
<evidence type="ECO:0000256" key="2">
    <source>
        <dbReference type="ARBA" id="ARBA00012135"/>
    </source>
</evidence>
<dbReference type="GO" id="GO:0005829">
    <property type="term" value="C:cytosol"/>
    <property type="evidence" value="ECO:0007669"/>
    <property type="project" value="TreeGrafter"/>
</dbReference>
<dbReference type="Proteomes" id="UP000307956">
    <property type="component" value="Unassembled WGS sequence"/>
</dbReference>
<dbReference type="Gene3D" id="3.40.1190.20">
    <property type="match status" value="1"/>
</dbReference>
<dbReference type="GO" id="GO:0009228">
    <property type="term" value="P:thiamine biosynthetic process"/>
    <property type="evidence" value="ECO:0007669"/>
    <property type="project" value="InterPro"/>
</dbReference>
<dbReference type="GO" id="GO:0008972">
    <property type="term" value="F:phosphomethylpyrimidine kinase activity"/>
    <property type="evidence" value="ECO:0007669"/>
    <property type="project" value="InterPro"/>
</dbReference>
<dbReference type="PANTHER" id="PTHR20858:SF17">
    <property type="entry name" value="HYDROXYMETHYLPYRIMIDINE_PHOSPHOMETHYLPYRIMIDINE KINASE THI20-RELATED"/>
    <property type="match status" value="1"/>
</dbReference>
<dbReference type="InterPro" id="IPR029056">
    <property type="entry name" value="Ribokinase-like"/>
</dbReference>
<evidence type="ECO:0000256" key="6">
    <source>
        <dbReference type="ARBA" id="ARBA00022840"/>
    </source>
</evidence>
<dbReference type="UniPathway" id="UPA00060">
    <property type="reaction ID" value="UER00138"/>
</dbReference>
<evidence type="ECO:0000259" key="7">
    <source>
        <dbReference type="Pfam" id="PF08543"/>
    </source>
</evidence>
<keyword evidence="9" id="KW-1185">Reference proteome</keyword>
<name>A0A4S4A7U2_9RHOO</name>
<evidence type="ECO:0000256" key="1">
    <source>
        <dbReference type="ARBA" id="ARBA00004948"/>
    </source>
</evidence>
<dbReference type="Pfam" id="PF08543">
    <property type="entry name" value="Phos_pyr_kin"/>
    <property type="match status" value="1"/>
</dbReference>
<keyword evidence="6" id="KW-0067">ATP-binding</keyword>
<comment type="pathway">
    <text evidence="1">Cofactor biosynthesis; thiamine diphosphate biosynthesis.</text>
</comment>
<proteinExistence type="predicted"/>
<keyword evidence="3 8" id="KW-0808">Transferase</keyword>
<organism evidence="8 9">
    <name type="scientific">Pseudothauera rhizosphaerae</name>
    <dbReference type="NCBI Taxonomy" id="2565932"/>
    <lineage>
        <taxon>Bacteria</taxon>
        <taxon>Pseudomonadati</taxon>
        <taxon>Pseudomonadota</taxon>
        <taxon>Betaproteobacteria</taxon>
        <taxon>Rhodocyclales</taxon>
        <taxon>Zoogloeaceae</taxon>
        <taxon>Pseudothauera</taxon>
    </lineage>
</organism>
<dbReference type="SUPFAM" id="SSF53613">
    <property type="entry name" value="Ribokinase-like"/>
    <property type="match status" value="1"/>
</dbReference>
<gene>
    <name evidence="8" type="primary">thiD</name>
    <name evidence="8" type="ORF">E6O51_21420</name>
</gene>